<dbReference type="EMBL" id="JBHMQT010000076">
    <property type="protein sequence ID" value="MFC0866390.1"/>
    <property type="molecule type" value="Genomic_DNA"/>
</dbReference>
<dbReference type="InterPro" id="IPR036928">
    <property type="entry name" value="AS_sf"/>
</dbReference>
<reference evidence="3 4" key="1">
    <citation type="submission" date="2024-09" db="EMBL/GenBank/DDBJ databases">
        <authorList>
            <person name="Sun Q."/>
            <person name="Mori K."/>
        </authorList>
    </citation>
    <scope>NUCLEOTIDE SEQUENCE [LARGE SCALE GENOMIC DNA]</scope>
    <source>
        <strain evidence="3 4">TBRC 1851</strain>
    </source>
</reference>
<dbReference type="Pfam" id="PF01425">
    <property type="entry name" value="Amidase"/>
    <property type="match status" value="3"/>
</dbReference>
<evidence type="ECO:0000256" key="1">
    <source>
        <dbReference type="ARBA" id="ARBA00009199"/>
    </source>
</evidence>
<keyword evidence="4" id="KW-1185">Reference proteome</keyword>
<dbReference type="InterPro" id="IPR023631">
    <property type="entry name" value="Amidase_dom"/>
</dbReference>
<dbReference type="InterPro" id="IPR000120">
    <property type="entry name" value="Amidase"/>
</dbReference>
<gene>
    <name evidence="3" type="ORF">ACFHYQ_29265</name>
</gene>
<dbReference type="PANTHER" id="PTHR11895">
    <property type="entry name" value="TRANSAMIDASE"/>
    <property type="match status" value="1"/>
</dbReference>
<dbReference type="RefSeq" id="WP_394304379.1">
    <property type="nucleotide sequence ID" value="NZ_JBHMQT010000076.1"/>
</dbReference>
<evidence type="ECO:0000259" key="2">
    <source>
        <dbReference type="Pfam" id="PF01425"/>
    </source>
</evidence>
<dbReference type="Gene3D" id="3.90.1300.10">
    <property type="entry name" value="Amidase signature (AS) domain"/>
    <property type="match status" value="2"/>
</dbReference>
<feature type="domain" description="Amidase" evidence="2">
    <location>
        <begin position="30"/>
        <end position="85"/>
    </location>
</feature>
<feature type="domain" description="Amidase" evidence="2">
    <location>
        <begin position="93"/>
        <end position="216"/>
    </location>
</feature>
<accession>A0ABV6UDX9</accession>
<feature type="domain" description="Amidase" evidence="2">
    <location>
        <begin position="291"/>
        <end position="374"/>
    </location>
</feature>
<dbReference type="PANTHER" id="PTHR11895:SF7">
    <property type="entry name" value="GLUTAMYL-TRNA(GLN) AMIDOTRANSFERASE SUBUNIT A, MITOCHONDRIAL"/>
    <property type="match status" value="1"/>
</dbReference>
<comment type="similarity">
    <text evidence="1">Belongs to the amidase family.</text>
</comment>
<dbReference type="Proteomes" id="UP001589870">
    <property type="component" value="Unassembled WGS sequence"/>
</dbReference>
<organism evidence="3 4">
    <name type="scientific">Sphaerimonospora cavernae</name>
    <dbReference type="NCBI Taxonomy" id="1740611"/>
    <lineage>
        <taxon>Bacteria</taxon>
        <taxon>Bacillati</taxon>
        <taxon>Actinomycetota</taxon>
        <taxon>Actinomycetes</taxon>
        <taxon>Streptosporangiales</taxon>
        <taxon>Streptosporangiaceae</taxon>
        <taxon>Sphaerimonospora</taxon>
    </lineage>
</organism>
<name>A0ABV6UDX9_9ACTN</name>
<dbReference type="SUPFAM" id="SSF75304">
    <property type="entry name" value="Amidase signature (AS) enzymes"/>
    <property type="match status" value="1"/>
</dbReference>
<evidence type="ECO:0000313" key="3">
    <source>
        <dbReference type="EMBL" id="MFC0866390.1"/>
    </source>
</evidence>
<sequence>MTGRTLPEYRILTARQIAARVRSGQCSAREITAQALDHIARYDTTVRAFTELWPQHAASHAAEVDRRIQAGEHLPLAGVPLAVKATEGLAAYQTRRLLAAGCVPVGATSTPGRGTPWQTWGATDRGPTLNPLNSEWSPGGSSAGSAAAVASGMVPLATGSDGAGSVRIPAAWCSVIGLKLTNGRVPARDRAGLNVAGPLARTVGDAAAYLDAIAGTAILPGLGPPGRPLRTAWSATLGFADTDQRIADTAWAFLTTFPDAVAPREVPVELPDPAPCWAALRGTDADAQTGADPRAVLMSAVDDLFAEYDILATPTTPNPPHGHQGPGDVMSVALTWAFNITGHPAISIPAGRIRTGEPVGLQLVARPGREADLLSIAVAAEQLIS</sequence>
<proteinExistence type="inferred from homology"/>
<evidence type="ECO:0000313" key="4">
    <source>
        <dbReference type="Proteomes" id="UP001589870"/>
    </source>
</evidence>
<comment type="caution">
    <text evidence="3">The sequence shown here is derived from an EMBL/GenBank/DDBJ whole genome shotgun (WGS) entry which is preliminary data.</text>
</comment>
<protein>
    <submittedName>
        <fullName evidence="3">Amidase</fullName>
    </submittedName>
</protein>